<dbReference type="PANTHER" id="PTHR37950:SF1">
    <property type="entry name" value="4-HYDROXYPHENYLACETATE CATABOLISM PROTEIN"/>
    <property type="match status" value="1"/>
</dbReference>
<reference evidence="1 2" key="1">
    <citation type="submission" date="2017-08" db="EMBL/GenBank/DDBJ databases">
        <title>Virgibacillus indicus sp. nov. and Virgibacillus profoundi sp. nov, two moderately halophilic bacteria isolated from marine sediment by using the Microfluidic Streak Plate.</title>
        <authorList>
            <person name="Xu B."/>
            <person name="Hu B."/>
            <person name="Wang J."/>
            <person name="Zhu Y."/>
            <person name="Huang L."/>
            <person name="Du W."/>
            <person name="Huang Y."/>
        </authorList>
    </citation>
    <scope>NUCLEOTIDE SEQUENCE [LARGE SCALE GENOMIC DNA]</scope>
    <source>
        <strain evidence="1 2">IO3-P3-H5</strain>
    </source>
</reference>
<dbReference type="AlphaFoldDB" id="A0A2A2IC82"/>
<dbReference type="InterPro" id="IPR004220">
    <property type="entry name" value="5-COMe_2-OHmuconate_Isoase"/>
</dbReference>
<comment type="caution">
    <text evidence="1">The sequence shown here is derived from an EMBL/GenBank/DDBJ whole genome shotgun (WGS) entry which is preliminary data.</text>
</comment>
<evidence type="ECO:0000313" key="2">
    <source>
        <dbReference type="Proteomes" id="UP000218887"/>
    </source>
</evidence>
<protein>
    <submittedName>
        <fullName evidence="1">5-carboxymethyl-2-hydroxymuconate isomerase</fullName>
    </submittedName>
</protein>
<accession>A0A2A2IC82</accession>
<dbReference type="OrthoDB" id="9814215at2"/>
<dbReference type="EMBL" id="NPOA01000010">
    <property type="protein sequence ID" value="PAV28884.1"/>
    <property type="molecule type" value="Genomic_DNA"/>
</dbReference>
<dbReference type="Gene3D" id="3.30.429.10">
    <property type="entry name" value="Macrophage Migration Inhibitory Factor"/>
    <property type="match status" value="1"/>
</dbReference>
<gene>
    <name evidence="1" type="ORF">CIL05_14760</name>
</gene>
<dbReference type="GO" id="GO:0008704">
    <property type="term" value="F:5-carboxymethyl-2-hydroxymuconate delta-isomerase activity"/>
    <property type="evidence" value="ECO:0007669"/>
    <property type="project" value="InterPro"/>
</dbReference>
<dbReference type="InterPro" id="IPR014347">
    <property type="entry name" value="Tautomerase/MIF_sf"/>
</dbReference>
<dbReference type="Pfam" id="PF02962">
    <property type="entry name" value="CHMI"/>
    <property type="match status" value="1"/>
</dbReference>
<dbReference type="RefSeq" id="WP_095656324.1">
    <property type="nucleotide sequence ID" value="NZ_NPOA01000010.1"/>
</dbReference>
<dbReference type="SUPFAM" id="SSF55331">
    <property type="entry name" value="Tautomerase/MIF"/>
    <property type="match status" value="1"/>
</dbReference>
<evidence type="ECO:0000313" key="1">
    <source>
        <dbReference type="EMBL" id="PAV28884.1"/>
    </source>
</evidence>
<proteinExistence type="predicted"/>
<dbReference type="Proteomes" id="UP000218887">
    <property type="component" value="Unassembled WGS sequence"/>
</dbReference>
<keyword evidence="2" id="KW-1185">Reference proteome</keyword>
<organism evidence="1 2">
    <name type="scientific">Virgibacillus profundi</name>
    <dbReference type="NCBI Taxonomy" id="2024555"/>
    <lineage>
        <taxon>Bacteria</taxon>
        <taxon>Bacillati</taxon>
        <taxon>Bacillota</taxon>
        <taxon>Bacilli</taxon>
        <taxon>Bacillales</taxon>
        <taxon>Bacillaceae</taxon>
        <taxon>Virgibacillus</taxon>
    </lineage>
</organism>
<dbReference type="PANTHER" id="PTHR37950">
    <property type="entry name" value="4-HYDROXYPHENYLACETATE CATABOLISM PROTEIN"/>
    <property type="match status" value="1"/>
</dbReference>
<dbReference type="CDD" id="cd00580">
    <property type="entry name" value="CHMI"/>
    <property type="match status" value="1"/>
</dbReference>
<keyword evidence="1" id="KW-0413">Isomerase</keyword>
<sequence length="127" mass="14792">MPHFYIEYTNNLKTEADIPQLLQTVNEVFRSHNHIIPVAGLRIRAIELTDYLIADGSADDAFVHATLKLGKGRSEKDKKNLSDDLFKRMENHFADLFVKRYLALSMEVYEFSNPTYKKNNIHTRFES</sequence>
<name>A0A2A2IC82_9BACI</name>